<evidence type="ECO:0000313" key="6">
    <source>
        <dbReference type="EMBL" id="BAU83591.1"/>
    </source>
</evidence>
<dbReference type="SMART" id="SM00418">
    <property type="entry name" value="HTH_ARSR"/>
    <property type="match status" value="1"/>
</dbReference>
<dbReference type="InterPro" id="IPR051011">
    <property type="entry name" value="Metal_resp_trans_reg"/>
</dbReference>
<dbReference type="PANTHER" id="PTHR43132">
    <property type="entry name" value="ARSENICAL RESISTANCE OPERON REPRESSOR ARSR-RELATED"/>
    <property type="match status" value="1"/>
</dbReference>
<evidence type="ECO:0000313" key="7">
    <source>
        <dbReference type="Proteomes" id="UP000217676"/>
    </source>
</evidence>
<evidence type="ECO:0000259" key="5">
    <source>
        <dbReference type="SMART" id="SM00418"/>
    </source>
</evidence>
<dbReference type="InterPro" id="IPR011991">
    <property type="entry name" value="ArsR-like_HTH"/>
</dbReference>
<reference evidence="6 7" key="1">
    <citation type="journal article" date="2016" name="Genome Announc.">
        <title>Complete Genome Sequence of Thiostrepton-Producing Streptomyces laurentii ATCC 31255.</title>
        <authorList>
            <person name="Doi K."/>
            <person name="Fujino Y."/>
            <person name="Nagayoshi Y."/>
            <person name="Ohshima T."/>
            <person name="Ogata S."/>
        </authorList>
    </citation>
    <scope>NUCLEOTIDE SEQUENCE [LARGE SCALE GENOMIC DNA]</scope>
    <source>
        <strain evidence="6 7">ATCC 31255</strain>
    </source>
</reference>
<keyword evidence="2" id="KW-0238">DNA-binding</keyword>
<protein>
    <recommendedName>
        <fullName evidence="5">HTH arsR-type domain-containing protein</fullName>
    </recommendedName>
</protein>
<dbReference type="AlphaFoldDB" id="A0A160NZV5"/>
<dbReference type="PANTHER" id="PTHR43132:SF8">
    <property type="entry name" value="HTH-TYPE TRANSCRIPTIONAL REGULATOR KMTR"/>
    <property type="match status" value="1"/>
</dbReference>
<evidence type="ECO:0000256" key="3">
    <source>
        <dbReference type="ARBA" id="ARBA00023163"/>
    </source>
</evidence>
<gene>
    <name evidence="6" type="ORF">SLA_2669</name>
</gene>
<dbReference type="EMBL" id="AP017424">
    <property type="protein sequence ID" value="BAU83591.1"/>
    <property type="molecule type" value="Genomic_DNA"/>
</dbReference>
<sequence>MPGLRIHFTAADVARVRFAPRPAPLQELHAALATAVMPGRDPLFDHWRGRVLRALPAAADPLADLVPADRPPVFLDVLADTLDDSFEQIRATRPETVRAELERVYGAGAPPRWVRGLHAGEEASWRAVRRAQRAAYETVLAPVWPLVRDLHRDAFARHALTAAEHGLAAALTALAPGSRFDGTVWRWPASSPRAAGRDVRLDGRGLVLLPTFHHPAGPLLQDRPGRPVVLTYPSGTGLPPSPDGSGSGVGSRTGSTASDDPLAPVLGRTRAELLRLLAEPRSTTELARALRVSNATASEHAAALRAAGLVRTARAGRSVRHERTALGELTAGTRPAGPGSA</sequence>
<dbReference type="KEGG" id="slau:SLA_2669"/>
<dbReference type="SUPFAM" id="SSF46785">
    <property type="entry name" value="Winged helix' DNA-binding domain"/>
    <property type="match status" value="1"/>
</dbReference>
<accession>A0A160NZV5</accession>
<dbReference type="CDD" id="cd00090">
    <property type="entry name" value="HTH_ARSR"/>
    <property type="match status" value="1"/>
</dbReference>
<dbReference type="InterPro" id="IPR036390">
    <property type="entry name" value="WH_DNA-bd_sf"/>
</dbReference>
<dbReference type="InterPro" id="IPR001845">
    <property type="entry name" value="HTH_ArsR_DNA-bd_dom"/>
</dbReference>
<keyword evidence="1" id="KW-0805">Transcription regulation</keyword>
<proteinExistence type="predicted"/>
<dbReference type="InterPro" id="IPR036388">
    <property type="entry name" value="WH-like_DNA-bd_sf"/>
</dbReference>
<name>A0A160NZV5_STRLU</name>
<keyword evidence="7" id="KW-1185">Reference proteome</keyword>
<feature type="domain" description="HTH arsR-type" evidence="5">
    <location>
        <begin position="265"/>
        <end position="335"/>
    </location>
</feature>
<evidence type="ECO:0000256" key="4">
    <source>
        <dbReference type="SAM" id="MobiDB-lite"/>
    </source>
</evidence>
<organism evidence="6 7">
    <name type="scientific">Streptomyces laurentii</name>
    <dbReference type="NCBI Taxonomy" id="39478"/>
    <lineage>
        <taxon>Bacteria</taxon>
        <taxon>Bacillati</taxon>
        <taxon>Actinomycetota</taxon>
        <taxon>Actinomycetes</taxon>
        <taxon>Kitasatosporales</taxon>
        <taxon>Streptomycetaceae</taxon>
        <taxon>Streptomyces</taxon>
    </lineage>
</organism>
<evidence type="ECO:0000256" key="2">
    <source>
        <dbReference type="ARBA" id="ARBA00023125"/>
    </source>
</evidence>
<dbReference type="GO" id="GO:0003700">
    <property type="term" value="F:DNA-binding transcription factor activity"/>
    <property type="evidence" value="ECO:0007669"/>
    <property type="project" value="InterPro"/>
</dbReference>
<keyword evidence="3" id="KW-0804">Transcription</keyword>
<dbReference type="Gene3D" id="1.10.10.10">
    <property type="entry name" value="Winged helix-like DNA-binding domain superfamily/Winged helix DNA-binding domain"/>
    <property type="match status" value="1"/>
</dbReference>
<feature type="region of interest" description="Disordered" evidence="4">
    <location>
        <begin position="216"/>
        <end position="264"/>
    </location>
</feature>
<evidence type="ECO:0000256" key="1">
    <source>
        <dbReference type="ARBA" id="ARBA00023015"/>
    </source>
</evidence>
<dbReference type="GO" id="GO:0003677">
    <property type="term" value="F:DNA binding"/>
    <property type="evidence" value="ECO:0007669"/>
    <property type="project" value="UniProtKB-KW"/>
</dbReference>
<dbReference type="Proteomes" id="UP000217676">
    <property type="component" value="Chromosome"/>
</dbReference>
<dbReference type="Pfam" id="PF12840">
    <property type="entry name" value="HTH_20"/>
    <property type="match status" value="1"/>
</dbReference>